<evidence type="ECO:0000313" key="6">
    <source>
        <dbReference type="EMBL" id="SHJ45816.1"/>
    </source>
</evidence>
<accession>A0A1M6JGJ6</accession>
<evidence type="ECO:0000313" key="7">
    <source>
        <dbReference type="Proteomes" id="UP000184512"/>
    </source>
</evidence>
<keyword evidence="1" id="KW-0540">Nuclease</keyword>
<dbReference type="EMBL" id="FQZG01000050">
    <property type="protein sequence ID" value="SHJ45816.1"/>
    <property type="molecule type" value="Genomic_DNA"/>
</dbReference>
<dbReference type="GO" id="GO:0016787">
    <property type="term" value="F:hydrolase activity"/>
    <property type="evidence" value="ECO:0007669"/>
    <property type="project" value="UniProtKB-KW"/>
</dbReference>
<keyword evidence="4" id="KW-0460">Magnesium</keyword>
<proteinExistence type="predicted"/>
<evidence type="ECO:0000256" key="4">
    <source>
        <dbReference type="ARBA" id="ARBA00022842"/>
    </source>
</evidence>
<dbReference type="Pfam" id="PF13470">
    <property type="entry name" value="PIN_3"/>
    <property type="match status" value="1"/>
</dbReference>
<keyword evidence="2" id="KW-0479">Metal-binding</keyword>
<evidence type="ECO:0000259" key="5">
    <source>
        <dbReference type="Pfam" id="PF13470"/>
    </source>
</evidence>
<feature type="domain" description="PIN" evidence="5">
    <location>
        <begin position="18"/>
        <end position="125"/>
    </location>
</feature>
<reference evidence="6 7" key="1">
    <citation type="submission" date="2016-11" db="EMBL/GenBank/DDBJ databases">
        <authorList>
            <person name="Jaros S."/>
            <person name="Januszkiewicz K."/>
            <person name="Wedrychowicz H."/>
        </authorList>
    </citation>
    <scope>NUCLEOTIDE SEQUENCE [LARGE SCALE GENOMIC DNA]</scope>
    <source>
        <strain evidence="6 7">DSM 12906</strain>
    </source>
</reference>
<gene>
    <name evidence="6" type="ORF">SAMN02745244_02554</name>
</gene>
<sequence length="199" mass="21838">MRGQEAEPRVLLSVVLSDANILFPRVLRDYVLYAMAHQLIRVSWSREILHEAVEHLIDKVEGFDDAAGERLVRAMNGTFPHSQVDLTAEAMAAVADFTLIDEDDRHVIAAAVAADATILCSDDRKGFPPEVMEALGIEWVTSDAMLCTLVEEAPETMLKVHRSAVSRLRGATDASTIAALRGAKAERTADLMEILLQQS</sequence>
<dbReference type="GO" id="GO:0004518">
    <property type="term" value="F:nuclease activity"/>
    <property type="evidence" value="ECO:0007669"/>
    <property type="project" value="UniProtKB-KW"/>
</dbReference>
<evidence type="ECO:0000256" key="2">
    <source>
        <dbReference type="ARBA" id="ARBA00022723"/>
    </source>
</evidence>
<evidence type="ECO:0000256" key="3">
    <source>
        <dbReference type="ARBA" id="ARBA00022801"/>
    </source>
</evidence>
<evidence type="ECO:0000256" key="1">
    <source>
        <dbReference type="ARBA" id="ARBA00022722"/>
    </source>
</evidence>
<dbReference type="RefSeq" id="WP_073188901.1">
    <property type="nucleotide sequence ID" value="NZ_FQZG01000050.1"/>
</dbReference>
<dbReference type="AlphaFoldDB" id="A0A1M6JGJ6"/>
<name>A0A1M6JGJ6_9ACTN</name>
<protein>
    <submittedName>
        <fullName evidence="6">PIN domain-containing protein</fullName>
    </submittedName>
</protein>
<keyword evidence="3" id="KW-0378">Hydrolase</keyword>
<dbReference type="GO" id="GO:0046872">
    <property type="term" value="F:metal ion binding"/>
    <property type="evidence" value="ECO:0007669"/>
    <property type="project" value="UniProtKB-KW"/>
</dbReference>
<dbReference type="InterPro" id="IPR002716">
    <property type="entry name" value="PIN_dom"/>
</dbReference>
<dbReference type="STRING" id="1123357.SAMN02745244_02554"/>
<organism evidence="6 7">
    <name type="scientific">Tessaracoccus bendigoensis DSM 12906</name>
    <dbReference type="NCBI Taxonomy" id="1123357"/>
    <lineage>
        <taxon>Bacteria</taxon>
        <taxon>Bacillati</taxon>
        <taxon>Actinomycetota</taxon>
        <taxon>Actinomycetes</taxon>
        <taxon>Propionibacteriales</taxon>
        <taxon>Propionibacteriaceae</taxon>
        <taxon>Tessaracoccus</taxon>
    </lineage>
</organism>
<keyword evidence="7" id="KW-1185">Reference proteome</keyword>
<dbReference type="Proteomes" id="UP000184512">
    <property type="component" value="Unassembled WGS sequence"/>
</dbReference>